<dbReference type="Gene3D" id="3.40.50.150">
    <property type="entry name" value="Vaccinia Virus protein VP39"/>
    <property type="match status" value="1"/>
</dbReference>
<evidence type="ECO:0000256" key="6">
    <source>
        <dbReference type="HAMAP-Rule" id="MF_01848"/>
    </source>
</evidence>
<comment type="similarity">
    <text evidence="6">Belongs to the methyltransferase superfamily. METTL16/RlmF family.</text>
</comment>
<keyword evidence="3 6" id="KW-0489">Methyltransferase</keyword>
<evidence type="ECO:0000313" key="8">
    <source>
        <dbReference type="EMBL" id="GEM78483.1"/>
    </source>
</evidence>
<comment type="function">
    <text evidence="6">Specifically methylates the adenine in position 1618 of 23S rRNA.</text>
</comment>
<keyword evidence="2 6" id="KW-0698">rRNA processing</keyword>
<dbReference type="EC" id="2.1.1.181" evidence="6"/>
<dbReference type="NCBIfam" id="NF008725">
    <property type="entry name" value="PRK11727.1"/>
    <property type="match status" value="1"/>
</dbReference>
<dbReference type="GO" id="GO:0070475">
    <property type="term" value="P:rRNA base methylation"/>
    <property type="evidence" value="ECO:0007669"/>
    <property type="project" value="TreeGrafter"/>
</dbReference>
<keyword evidence="1 6" id="KW-0963">Cytoplasm</keyword>
<reference evidence="8 9" key="1">
    <citation type="submission" date="2019-07" db="EMBL/GenBank/DDBJ databases">
        <title>Whole genome shotgun sequence of Vibrio superstes NBRC 103154.</title>
        <authorList>
            <person name="Hosoyama A."/>
            <person name="Uohara A."/>
            <person name="Ohji S."/>
            <person name="Ichikawa N."/>
        </authorList>
    </citation>
    <scope>NUCLEOTIDE SEQUENCE [LARGE SCALE GENOMIC DNA]</scope>
    <source>
        <strain evidence="8 9">NBRC 103154</strain>
    </source>
</reference>
<dbReference type="SUPFAM" id="SSF53335">
    <property type="entry name" value="S-adenosyl-L-methionine-dependent methyltransferases"/>
    <property type="match status" value="1"/>
</dbReference>
<dbReference type="PANTHER" id="PTHR13393:SF0">
    <property type="entry name" value="RNA N6-ADENOSINE-METHYLTRANSFERASE METTL16"/>
    <property type="match status" value="1"/>
</dbReference>
<feature type="compositionally biased region" description="Basic and acidic residues" evidence="7">
    <location>
        <begin position="199"/>
        <end position="223"/>
    </location>
</feature>
<dbReference type="InterPro" id="IPR029063">
    <property type="entry name" value="SAM-dependent_MTases_sf"/>
</dbReference>
<accession>A0A511QMD7</accession>
<comment type="catalytic activity">
    <reaction evidence="6">
        <text>adenosine(1618) in 23S rRNA + S-adenosyl-L-methionine = N(6)-methyladenosine(1618) in 23S rRNA + S-adenosyl-L-homocysteine + H(+)</text>
        <dbReference type="Rhea" id="RHEA:16497"/>
        <dbReference type="Rhea" id="RHEA-COMP:10229"/>
        <dbReference type="Rhea" id="RHEA-COMP:10231"/>
        <dbReference type="ChEBI" id="CHEBI:15378"/>
        <dbReference type="ChEBI" id="CHEBI:57856"/>
        <dbReference type="ChEBI" id="CHEBI:59789"/>
        <dbReference type="ChEBI" id="CHEBI:74411"/>
        <dbReference type="ChEBI" id="CHEBI:74449"/>
        <dbReference type="EC" id="2.1.1.181"/>
    </reaction>
</comment>
<keyword evidence="5 6" id="KW-0949">S-adenosyl-L-methionine</keyword>
<dbReference type="HAMAP" id="MF_01848">
    <property type="entry name" value="23SrRNA_methyltr_F"/>
    <property type="match status" value="1"/>
</dbReference>
<dbReference type="OrthoDB" id="1115728at2"/>
<comment type="caution">
    <text evidence="8">The sequence shown here is derived from an EMBL/GenBank/DDBJ whole genome shotgun (WGS) entry which is preliminary data.</text>
</comment>
<comment type="subcellular location">
    <subcellularLocation>
        <location evidence="6">Cytoplasm</location>
    </subcellularLocation>
</comment>
<dbReference type="Pfam" id="PF05971">
    <property type="entry name" value="Methyltransf_10"/>
    <property type="match status" value="1"/>
</dbReference>
<dbReference type="Proteomes" id="UP000321113">
    <property type="component" value="Unassembled WGS sequence"/>
</dbReference>
<organism evidence="8 9">
    <name type="scientific">Vibrio superstes NBRC 103154</name>
    <dbReference type="NCBI Taxonomy" id="1219062"/>
    <lineage>
        <taxon>Bacteria</taxon>
        <taxon>Pseudomonadati</taxon>
        <taxon>Pseudomonadota</taxon>
        <taxon>Gammaproteobacteria</taxon>
        <taxon>Vibrionales</taxon>
        <taxon>Vibrionaceae</taxon>
        <taxon>Vibrio</taxon>
    </lineage>
</organism>
<sequence>MKNNKATPKKTVKVGLHPRNKHHGRYDIDALVKALPELKRKVTLNPKGEQTVDFSDPEAVLTLNKALLAHHYQVRFWDIPKGYLCPPIPGRADYVHRLADLLDTTDNTINALDIGTGASCIYPIIGATDYQWHFTASDVDPISIKVATEIAKLNPHLSKKIVPRLQKNADNIFKGVIHEGEYYHLTLCNPPFHKSLKDAEQGTKRKADNLAKNRAKRGSEAMNKKGLPIKPTPQGLNFGGQKAELWCPGGEEAFIKNMAQESALFKQQVGWFSTLISKKENVAPMQKVLNKLGASEVKVVEMCQGQKISRFIAWRY</sequence>
<protein>
    <recommendedName>
        <fullName evidence="6">Ribosomal RNA large subunit methyltransferase F</fullName>
        <ecNumber evidence="6">2.1.1.181</ecNumber>
    </recommendedName>
    <alternativeName>
        <fullName evidence="6">23S rRNA mA1618 methyltransferase</fullName>
    </alternativeName>
    <alternativeName>
        <fullName evidence="6">rRNA adenine N-6-methyltransferase</fullName>
    </alternativeName>
</protein>
<keyword evidence="9" id="KW-1185">Reference proteome</keyword>
<dbReference type="InterPro" id="IPR010286">
    <property type="entry name" value="METTL16/RlmF"/>
</dbReference>
<evidence type="ECO:0000256" key="2">
    <source>
        <dbReference type="ARBA" id="ARBA00022552"/>
    </source>
</evidence>
<dbReference type="EMBL" id="BJXK01000003">
    <property type="protein sequence ID" value="GEM78483.1"/>
    <property type="molecule type" value="Genomic_DNA"/>
</dbReference>
<name>A0A511QMD7_9VIBR</name>
<gene>
    <name evidence="6 8" type="primary">rlmF</name>
    <name evidence="8" type="ORF">VSU01S_07280</name>
</gene>
<dbReference type="GO" id="GO:0052907">
    <property type="term" value="F:23S rRNA (adenine(1618)-N(6))-methyltransferase activity"/>
    <property type="evidence" value="ECO:0007669"/>
    <property type="project" value="UniProtKB-EC"/>
</dbReference>
<dbReference type="InterPro" id="IPR016909">
    <property type="entry name" value="rRNA_lsu_MeTfrase_F"/>
</dbReference>
<keyword evidence="4 6" id="KW-0808">Transferase</keyword>
<dbReference type="CDD" id="cd02440">
    <property type="entry name" value="AdoMet_MTases"/>
    <property type="match status" value="1"/>
</dbReference>
<evidence type="ECO:0000256" key="3">
    <source>
        <dbReference type="ARBA" id="ARBA00022603"/>
    </source>
</evidence>
<dbReference type="PIRSF" id="PIRSF029038">
    <property type="entry name" value="Mtase_YbiN_prd"/>
    <property type="match status" value="1"/>
</dbReference>
<dbReference type="RefSeq" id="WP_119010950.1">
    <property type="nucleotide sequence ID" value="NZ_BJXK01000003.1"/>
</dbReference>
<evidence type="ECO:0000256" key="4">
    <source>
        <dbReference type="ARBA" id="ARBA00022679"/>
    </source>
</evidence>
<proteinExistence type="inferred from homology"/>
<feature type="region of interest" description="Disordered" evidence="7">
    <location>
        <begin position="199"/>
        <end position="233"/>
    </location>
</feature>
<dbReference type="PANTHER" id="PTHR13393">
    <property type="entry name" value="SAM-DEPENDENT METHYLTRANSFERASE"/>
    <property type="match status" value="1"/>
</dbReference>
<dbReference type="AlphaFoldDB" id="A0A511QMD7"/>
<evidence type="ECO:0000256" key="7">
    <source>
        <dbReference type="SAM" id="MobiDB-lite"/>
    </source>
</evidence>
<evidence type="ECO:0000256" key="1">
    <source>
        <dbReference type="ARBA" id="ARBA00022490"/>
    </source>
</evidence>
<evidence type="ECO:0000313" key="9">
    <source>
        <dbReference type="Proteomes" id="UP000321113"/>
    </source>
</evidence>
<evidence type="ECO:0000256" key="5">
    <source>
        <dbReference type="ARBA" id="ARBA00022691"/>
    </source>
</evidence>
<dbReference type="GO" id="GO:0005737">
    <property type="term" value="C:cytoplasm"/>
    <property type="evidence" value="ECO:0007669"/>
    <property type="project" value="UniProtKB-SubCell"/>
</dbReference>